<feature type="transmembrane region" description="Helical" evidence="8">
    <location>
        <begin position="12"/>
        <end position="33"/>
    </location>
</feature>
<organism evidence="10 11">
    <name type="scientific">Macrophomina phaseolina</name>
    <dbReference type="NCBI Taxonomy" id="35725"/>
    <lineage>
        <taxon>Eukaryota</taxon>
        <taxon>Fungi</taxon>
        <taxon>Dikarya</taxon>
        <taxon>Ascomycota</taxon>
        <taxon>Pezizomycotina</taxon>
        <taxon>Dothideomycetes</taxon>
        <taxon>Dothideomycetes incertae sedis</taxon>
        <taxon>Botryosphaeriales</taxon>
        <taxon>Botryosphaeriaceae</taxon>
        <taxon>Macrophomina</taxon>
    </lineage>
</organism>
<feature type="transmembrane region" description="Helical" evidence="8">
    <location>
        <begin position="84"/>
        <end position="103"/>
    </location>
</feature>
<evidence type="ECO:0000256" key="4">
    <source>
        <dbReference type="ARBA" id="ARBA00022692"/>
    </source>
</evidence>
<keyword evidence="6 8" id="KW-0472">Membrane</keyword>
<dbReference type="InterPro" id="IPR005829">
    <property type="entry name" value="Sugar_transporter_CS"/>
</dbReference>
<dbReference type="NCBIfam" id="TIGR00879">
    <property type="entry name" value="SP"/>
    <property type="match status" value="1"/>
</dbReference>
<evidence type="ECO:0000256" key="7">
    <source>
        <dbReference type="RuleBase" id="RU003346"/>
    </source>
</evidence>
<sequence>MPLIQLEGRALLSAVTTLTCMGFLLIGFDNGLMGGLVGATAFNDTFNKPGATMIGLIVAIYEVGCFFGAVVTSIIGETLGRKKSIAIGIVIMVVGALVQATAYSRAHLIVARIVSGVGMGFINSTVPVLQAEFSPKATRGVYVCAQLSTLNFGIFLVYWIDYAFSSHKASYAWRVPVILQCVFLIPMAFILLIIPESPRWLARHDRPEEALEVLLRLHKHNAAPAEVAALHADIVHTAAMEASIGAGSWKDLLKEDEIKSRTRLLIACSIQAFQQLGGINAIIYYSATLFKNSIGFSDHMSALMSGFLQTWFFLASFIPWALIDRIGRRPLLLSMISVMAAAMAVQAALIYQVQHKTSIQHAAGIGAAFILFLYQGAFTIGFQATVWVYPSEILPLRLRQRGSSISTAANWIINFAVVQFTPPAIANIGWRTYIIFAVLNTAFLPVIYIFYPETKGMQLEDVDRLFSKTGEFERESIREKGVVEHVEEMNV</sequence>
<evidence type="ECO:0000313" key="11">
    <source>
        <dbReference type="Proteomes" id="UP000774617"/>
    </source>
</evidence>
<feature type="transmembrane region" description="Helical" evidence="8">
    <location>
        <begin position="172"/>
        <end position="194"/>
    </location>
</feature>
<dbReference type="SUPFAM" id="SSF103473">
    <property type="entry name" value="MFS general substrate transporter"/>
    <property type="match status" value="1"/>
</dbReference>
<evidence type="ECO:0000256" key="3">
    <source>
        <dbReference type="ARBA" id="ARBA00022448"/>
    </source>
</evidence>
<accession>A0ABQ8G2J2</accession>
<evidence type="ECO:0000313" key="10">
    <source>
        <dbReference type="EMBL" id="KAH7042774.1"/>
    </source>
</evidence>
<dbReference type="InterPro" id="IPR036259">
    <property type="entry name" value="MFS_trans_sf"/>
</dbReference>
<dbReference type="EMBL" id="JAGTJR010000024">
    <property type="protein sequence ID" value="KAH7042774.1"/>
    <property type="molecule type" value="Genomic_DNA"/>
</dbReference>
<feature type="transmembrane region" description="Helical" evidence="8">
    <location>
        <begin position="330"/>
        <end position="351"/>
    </location>
</feature>
<dbReference type="PRINTS" id="PR00171">
    <property type="entry name" value="SUGRTRNSPORT"/>
</dbReference>
<dbReference type="InterPro" id="IPR005828">
    <property type="entry name" value="MFS_sugar_transport-like"/>
</dbReference>
<evidence type="ECO:0000256" key="6">
    <source>
        <dbReference type="ARBA" id="ARBA00023136"/>
    </source>
</evidence>
<feature type="transmembrane region" description="Helical" evidence="8">
    <location>
        <begin position="264"/>
        <end position="287"/>
    </location>
</feature>
<keyword evidence="11" id="KW-1185">Reference proteome</keyword>
<gene>
    <name evidence="10" type="ORF">B0J12DRAFT_761272</name>
</gene>
<dbReference type="PANTHER" id="PTHR48022:SF28">
    <property type="entry name" value="MAJOR FACILITATOR SUPERFAMILY (MFS) PROFILE DOMAIN-CONTAINING PROTEIN-RELATED"/>
    <property type="match status" value="1"/>
</dbReference>
<comment type="subcellular location">
    <subcellularLocation>
        <location evidence="1">Membrane</location>
        <topology evidence="1">Multi-pass membrane protein</topology>
    </subcellularLocation>
</comment>
<dbReference type="InterPro" id="IPR003663">
    <property type="entry name" value="Sugar/inositol_transpt"/>
</dbReference>
<dbReference type="PROSITE" id="PS50850">
    <property type="entry name" value="MFS"/>
    <property type="match status" value="1"/>
</dbReference>
<keyword evidence="10" id="KW-0762">Sugar transport</keyword>
<feature type="domain" description="Major facilitator superfamily (MFS) profile" evidence="9">
    <location>
        <begin position="15"/>
        <end position="455"/>
    </location>
</feature>
<dbReference type="PANTHER" id="PTHR48022">
    <property type="entry name" value="PLASTIDIC GLUCOSE TRANSPORTER 4"/>
    <property type="match status" value="1"/>
</dbReference>
<dbReference type="Pfam" id="PF00083">
    <property type="entry name" value="Sugar_tr"/>
    <property type="match status" value="1"/>
</dbReference>
<evidence type="ECO:0000259" key="9">
    <source>
        <dbReference type="PROSITE" id="PS50850"/>
    </source>
</evidence>
<feature type="transmembrane region" description="Helical" evidence="8">
    <location>
        <begin position="109"/>
        <end position="129"/>
    </location>
</feature>
<evidence type="ECO:0000256" key="2">
    <source>
        <dbReference type="ARBA" id="ARBA00010992"/>
    </source>
</evidence>
<feature type="transmembrane region" description="Helical" evidence="8">
    <location>
        <begin position="408"/>
        <end position="426"/>
    </location>
</feature>
<keyword evidence="3 7" id="KW-0813">Transport</keyword>
<feature type="transmembrane region" description="Helical" evidence="8">
    <location>
        <begin position="53"/>
        <end position="72"/>
    </location>
</feature>
<protein>
    <submittedName>
        <fullName evidence="10">Sugar transporter STL1</fullName>
    </submittedName>
</protein>
<comment type="caution">
    <text evidence="10">The sequence shown here is derived from an EMBL/GenBank/DDBJ whole genome shotgun (WGS) entry which is preliminary data.</text>
</comment>
<feature type="transmembrane region" description="Helical" evidence="8">
    <location>
        <begin position="141"/>
        <end position="160"/>
    </location>
</feature>
<proteinExistence type="inferred from homology"/>
<feature type="transmembrane region" description="Helical" evidence="8">
    <location>
        <begin position="363"/>
        <end position="388"/>
    </location>
</feature>
<feature type="transmembrane region" description="Helical" evidence="8">
    <location>
        <begin position="432"/>
        <end position="451"/>
    </location>
</feature>
<dbReference type="InterPro" id="IPR050360">
    <property type="entry name" value="MFS_Sugar_Transporters"/>
</dbReference>
<evidence type="ECO:0000256" key="8">
    <source>
        <dbReference type="SAM" id="Phobius"/>
    </source>
</evidence>
<dbReference type="PROSITE" id="PS00217">
    <property type="entry name" value="SUGAR_TRANSPORT_2"/>
    <property type="match status" value="1"/>
</dbReference>
<dbReference type="Proteomes" id="UP000774617">
    <property type="component" value="Unassembled WGS sequence"/>
</dbReference>
<evidence type="ECO:0000256" key="1">
    <source>
        <dbReference type="ARBA" id="ARBA00004141"/>
    </source>
</evidence>
<comment type="similarity">
    <text evidence="2 7">Belongs to the major facilitator superfamily. Sugar transporter (TC 2.A.1.1) family.</text>
</comment>
<feature type="transmembrane region" description="Helical" evidence="8">
    <location>
        <begin position="299"/>
        <end position="323"/>
    </location>
</feature>
<reference evidence="10 11" key="1">
    <citation type="journal article" date="2021" name="Nat. Commun.">
        <title>Genetic determinants of endophytism in the Arabidopsis root mycobiome.</title>
        <authorList>
            <person name="Mesny F."/>
            <person name="Miyauchi S."/>
            <person name="Thiergart T."/>
            <person name="Pickel B."/>
            <person name="Atanasova L."/>
            <person name="Karlsson M."/>
            <person name="Huettel B."/>
            <person name="Barry K.W."/>
            <person name="Haridas S."/>
            <person name="Chen C."/>
            <person name="Bauer D."/>
            <person name="Andreopoulos W."/>
            <person name="Pangilinan J."/>
            <person name="LaButti K."/>
            <person name="Riley R."/>
            <person name="Lipzen A."/>
            <person name="Clum A."/>
            <person name="Drula E."/>
            <person name="Henrissat B."/>
            <person name="Kohler A."/>
            <person name="Grigoriev I.V."/>
            <person name="Martin F.M."/>
            <person name="Hacquard S."/>
        </authorList>
    </citation>
    <scope>NUCLEOTIDE SEQUENCE [LARGE SCALE GENOMIC DNA]</scope>
    <source>
        <strain evidence="10 11">MPI-SDFR-AT-0080</strain>
    </source>
</reference>
<keyword evidence="5 8" id="KW-1133">Transmembrane helix</keyword>
<keyword evidence="4 8" id="KW-0812">Transmembrane</keyword>
<dbReference type="InterPro" id="IPR020846">
    <property type="entry name" value="MFS_dom"/>
</dbReference>
<name>A0ABQ8G2J2_9PEZI</name>
<evidence type="ECO:0000256" key="5">
    <source>
        <dbReference type="ARBA" id="ARBA00022989"/>
    </source>
</evidence>
<dbReference type="Gene3D" id="1.20.1250.20">
    <property type="entry name" value="MFS general substrate transporter like domains"/>
    <property type="match status" value="1"/>
</dbReference>